<sequence length="510" mass="52747">MSASPLTLGIFAAVIALTMGITFWAGRRNHGAGEHYVAGGQLTGRQNGLAIVGDLVSAAAFLGTVGMVALKGASAWFYVVGPFVAFVILLTVLAEPLRNLGRFTMADVVASRFRSRGVRASMAVNSLLVTVFYMISQLVAAGALISLLLGIPYWVAVIVVGILMTIYIAVGGMLATSWIQIVKAVMVLVCIALLFVLVLARYDFNPLALMQAASDASSFDLFATTAGALSGLNTLSVAIAVGLGTAALPHILIRFLTVPDVKEARKSMNFALVFVGFAFLVIPFIGYGAVSIVGQQAITQADKGGNLTTLQLSGVVGGPVFFAIVAAVTFATILAVVAGLVIAGSGALAHDLYNSILRKGRASEREQIYAGRIAALAVAVVAIVISLAAHNTNVSSLGAMAVVVAASANVPVLLLLLFWKRLTTTGVISGIVAGLTSAVVLILVGPQVMGPDAWYPLVYPTLVSVPLGFLGCWAGTVLSRPRPDESSFEAMQVQAQLGVRPAGEPAAAGH</sequence>
<evidence type="ECO:0000313" key="12">
    <source>
        <dbReference type="Proteomes" id="UP001500449"/>
    </source>
</evidence>
<evidence type="ECO:0000256" key="7">
    <source>
        <dbReference type="ARBA" id="ARBA00022989"/>
    </source>
</evidence>
<evidence type="ECO:0000256" key="10">
    <source>
        <dbReference type="SAM" id="Phobius"/>
    </source>
</evidence>
<organism evidence="11 12">
    <name type="scientific">Pseudonocardia ailaonensis</name>
    <dbReference type="NCBI Taxonomy" id="367279"/>
    <lineage>
        <taxon>Bacteria</taxon>
        <taxon>Bacillati</taxon>
        <taxon>Actinomycetota</taxon>
        <taxon>Actinomycetes</taxon>
        <taxon>Pseudonocardiales</taxon>
        <taxon>Pseudonocardiaceae</taxon>
        <taxon>Pseudonocardia</taxon>
    </lineage>
</organism>
<feature type="transmembrane region" description="Helical" evidence="10">
    <location>
        <begin position="222"/>
        <end position="248"/>
    </location>
</feature>
<dbReference type="CDD" id="cd11480">
    <property type="entry name" value="SLC5sbd_u4"/>
    <property type="match status" value="1"/>
</dbReference>
<evidence type="ECO:0000256" key="5">
    <source>
        <dbReference type="ARBA" id="ARBA00022692"/>
    </source>
</evidence>
<comment type="subcellular location">
    <subcellularLocation>
        <location evidence="1">Cell membrane</location>
        <topology evidence="1">Multi-pass membrane protein</topology>
    </subcellularLocation>
</comment>
<evidence type="ECO:0000256" key="3">
    <source>
        <dbReference type="ARBA" id="ARBA00022448"/>
    </source>
</evidence>
<keyword evidence="8 10" id="KW-0472">Membrane</keyword>
<keyword evidence="3" id="KW-0813">Transport</keyword>
<dbReference type="InterPro" id="IPR001734">
    <property type="entry name" value="Na/solute_symporter"/>
</dbReference>
<dbReference type="InterPro" id="IPR050277">
    <property type="entry name" value="Sodium:Solute_Symporter"/>
</dbReference>
<feature type="transmembrane region" description="Helical" evidence="10">
    <location>
        <begin position="151"/>
        <end position="174"/>
    </location>
</feature>
<evidence type="ECO:0000256" key="4">
    <source>
        <dbReference type="ARBA" id="ARBA00022475"/>
    </source>
</evidence>
<feature type="transmembrane region" description="Helical" evidence="10">
    <location>
        <begin position="75"/>
        <end position="94"/>
    </location>
</feature>
<keyword evidence="4" id="KW-1003">Cell membrane</keyword>
<feature type="transmembrane region" description="Helical" evidence="10">
    <location>
        <begin position="181"/>
        <end position="202"/>
    </location>
</feature>
<dbReference type="Pfam" id="PF00474">
    <property type="entry name" value="SSF"/>
    <property type="match status" value="1"/>
</dbReference>
<feature type="transmembrane region" description="Helical" evidence="10">
    <location>
        <begin position="6"/>
        <end position="26"/>
    </location>
</feature>
<dbReference type="PANTHER" id="PTHR48086">
    <property type="entry name" value="SODIUM/PROLINE SYMPORTER-RELATED"/>
    <property type="match status" value="1"/>
</dbReference>
<dbReference type="Proteomes" id="UP001500449">
    <property type="component" value="Unassembled WGS sequence"/>
</dbReference>
<dbReference type="RefSeq" id="WP_344414681.1">
    <property type="nucleotide sequence ID" value="NZ_BAAAQK010000005.1"/>
</dbReference>
<dbReference type="PROSITE" id="PS50283">
    <property type="entry name" value="NA_SOLUT_SYMP_3"/>
    <property type="match status" value="1"/>
</dbReference>
<feature type="transmembrane region" description="Helical" evidence="10">
    <location>
        <begin position="47"/>
        <end position="69"/>
    </location>
</feature>
<keyword evidence="7 10" id="KW-1133">Transmembrane helix</keyword>
<dbReference type="InterPro" id="IPR038377">
    <property type="entry name" value="Na/Glc_symporter_sf"/>
</dbReference>
<feature type="transmembrane region" description="Helical" evidence="10">
    <location>
        <begin position="457"/>
        <end position="478"/>
    </location>
</feature>
<feature type="transmembrane region" description="Helical" evidence="10">
    <location>
        <begin position="320"/>
        <end position="348"/>
    </location>
</feature>
<comment type="caution">
    <text evidence="11">The sequence shown here is derived from an EMBL/GenBank/DDBJ whole genome shotgun (WGS) entry which is preliminary data.</text>
</comment>
<feature type="transmembrane region" description="Helical" evidence="10">
    <location>
        <begin position="269"/>
        <end position="290"/>
    </location>
</feature>
<evidence type="ECO:0000256" key="6">
    <source>
        <dbReference type="ARBA" id="ARBA00022847"/>
    </source>
</evidence>
<keyword evidence="12" id="KW-1185">Reference proteome</keyword>
<feature type="transmembrane region" description="Helical" evidence="10">
    <location>
        <begin position="396"/>
        <end position="419"/>
    </location>
</feature>
<evidence type="ECO:0000256" key="1">
    <source>
        <dbReference type="ARBA" id="ARBA00004651"/>
    </source>
</evidence>
<protein>
    <submittedName>
        <fullName evidence="11">Cation acetate symporter</fullName>
    </submittedName>
</protein>
<accession>A0ABN2MVA4</accession>
<evidence type="ECO:0000256" key="9">
    <source>
        <dbReference type="RuleBase" id="RU362091"/>
    </source>
</evidence>
<proteinExistence type="inferred from homology"/>
<keyword evidence="5 10" id="KW-0812">Transmembrane</keyword>
<feature type="transmembrane region" description="Helical" evidence="10">
    <location>
        <begin position="122"/>
        <end position="145"/>
    </location>
</feature>
<dbReference type="Gene3D" id="1.20.1730.10">
    <property type="entry name" value="Sodium/glucose cotransporter"/>
    <property type="match status" value="1"/>
</dbReference>
<dbReference type="PANTHER" id="PTHR48086:SF6">
    <property type="entry name" value="CATION_ACETATE SYMPORTER ACTP"/>
    <property type="match status" value="1"/>
</dbReference>
<dbReference type="EMBL" id="BAAAQK010000005">
    <property type="protein sequence ID" value="GAA1840136.1"/>
    <property type="molecule type" value="Genomic_DNA"/>
</dbReference>
<reference evidence="11 12" key="1">
    <citation type="journal article" date="2019" name="Int. J. Syst. Evol. Microbiol.">
        <title>The Global Catalogue of Microorganisms (GCM) 10K type strain sequencing project: providing services to taxonomists for standard genome sequencing and annotation.</title>
        <authorList>
            <consortium name="The Broad Institute Genomics Platform"/>
            <consortium name="The Broad Institute Genome Sequencing Center for Infectious Disease"/>
            <person name="Wu L."/>
            <person name="Ma J."/>
        </authorList>
    </citation>
    <scope>NUCLEOTIDE SEQUENCE [LARGE SCALE GENOMIC DNA]</scope>
    <source>
        <strain evidence="11 12">JCM 16009</strain>
    </source>
</reference>
<evidence type="ECO:0000313" key="11">
    <source>
        <dbReference type="EMBL" id="GAA1840136.1"/>
    </source>
</evidence>
<feature type="transmembrane region" description="Helical" evidence="10">
    <location>
        <begin position="369"/>
        <end position="390"/>
    </location>
</feature>
<feature type="transmembrane region" description="Helical" evidence="10">
    <location>
        <begin position="426"/>
        <end position="445"/>
    </location>
</feature>
<keyword evidence="6" id="KW-0769">Symport</keyword>
<evidence type="ECO:0000256" key="2">
    <source>
        <dbReference type="ARBA" id="ARBA00006434"/>
    </source>
</evidence>
<name>A0ABN2MVA4_9PSEU</name>
<evidence type="ECO:0000256" key="8">
    <source>
        <dbReference type="ARBA" id="ARBA00023136"/>
    </source>
</evidence>
<comment type="similarity">
    <text evidence="2 9">Belongs to the sodium:solute symporter (SSF) (TC 2.A.21) family.</text>
</comment>
<gene>
    <name evidence="11" type="ORF">GCM10009836_19280</name>
</gene>